<dbReference type="EMBL" id="FNAP01000004">
    <property type="protein sequence ID" value="SDE20563.1"/>
    <property type="molecule type" value="Genomic_DNA"/>
</dbReference>
<dbReference type="RefSeq" id="WP_092784527.1">
    <property type="nucleotide sequence ID" value="NZ_FNAP01000004.1"/>
</dbReference>
<dbReference type="AlphaFoldDB" id="A0A1G7B0J2"/>
<evidence type="ECO:0000313" key="2">
    <source>
        <dbReference type="EMBL" id="SDE20563.1"/>
    </source>
</evidence>
<feature type="transmembrane region" description="Helical" evidence="1">
    <location>
        <begin position="423"/>
        <end position="443"/>
    </location>
</feature>
<feature type="transmembrane region" description="Helical" evidence="1">
    <location>
        <begin position="519"/>
        <end position="543"/>
    </location>
</feature>
<keyword evidence="1" id="KW-0812">Transmembrane</keyword>
<dbReference type="PRINTS" id="PR00702">
    <property type="entry name" value="ACRIFLAVINRP"/>
</dbReference>
<dbReference type="GO" id="GO:0005886">
    <property type="term" value="C:plasma membrane"/>
    <property type="evidence" value="ECO:0007669"/>
    <property type="project" value="TreeGrafter"/>
</dbReference>
<dbReference type="PANTHER" id="PTHR32063:SF33">
    <property type="entry name" value="RND SUPERFAMILY EFFLUX PUMP PERMEASE COMPONENT"/>
    <property type="match status" value="1"/>
</dbReference>
<dbReference type="Pfam" id="PF00873">
    <property type="entry name" value="ACR_tran"/>
    <property type="match status" value="1"/>
</dbReference>
<feature type="transmembrane region" description="Helical" evidence="1">
    <location>
        <begin position="12"/>
        <end position="30"/>
    </location>
</feature>
<dbReference type="Gene3D" id="3.30.2090.10">
    <property type="entry name" value="Multidrug efflux transporter AcrB TolC docking domain, DN and DC subdomains"/>
    <property type="match status" value="2"/>
</dbReference>
<reference evidence="2 3" key="1">
    <citation type="submission" date="2016-10" db="EMBL/GenBank/DDBJ databases">
        <authorList>
            <person name="de Groot N.N."/>
        </authorList>
    </citation>
    <scope>NUCLEOTIDE SEQUENCE [LARGE SCALE GENOMIC DNA]</scope>
    <source>
        <strain evidence="2 3">ATCC 700224</strain>
    </source>
</reference>
<evidence type="ECO:0000313" key="3">
    <source>
        <dbReference type="Proteomes" id="UP000199412"/>
    </source>
</evidence>
<feature type="transmembrane region" description="Helical" evidence="1">
    <location>
        <begin position="971"/>
        <end position="992"/>
    </location>
</feature>
<sequence length="1053" mass="113823">MIGFFARHPTAANLIMLGILVLGMAALPGLQRETFPKLSLDTVQVMVVYRGATAEEVENAICQRLEEAVSGINDLKEVTCEATEGSGTLTAEMSEGGQIAAFEADIKTEVDAIDSFPEDAEDPVVRTLGRTDFVASVAITGEMPATHLKAYAEEVKNRMNEAGLGQVDISGFSDRQIRIELATETLRRHGLSLADIATLIQRQSQDRPSGRVETEDGEVIVRFADERRSAAALRDLVIVAGDQGGELRLGDIATVTDRFERDEDKVLFNGQRAALLDVTKTRAEDTLVVMDRLSGFLEAERARAPAGVSLTVTRDSATIVRDRLTMLLDNGVLGLGMVFLTMFLFFSLRFSFWVAMGLPVSFMGGLFLMGVLGLTINMITMVALLIAVGLLMDDAIVISENIARHLKLGKGPYDAAIDGTREVMPGVVSSFVTTICIFGALAFLGGTMGEIMRALPMVLLLVLAVSLLEAFLVLPHHLAHSLQSHAEKPPSGWRRRFEAGFDWLRETVMGRLVDLAIRWRYLTLGLLLLMFLATLSLIAGGLVKFRAFPHLDGNTIQAEILLPQGTPLARTEALVDRIVAAVDTVGRDLSESLPAKADDGEESTIGGLLVRNVVTLYSVNKSASESGAHVATVSVDLVDSDRRPDLPATAVAAAWREAVGEVPDVLSLKFGERVIGPAGLDIEIRLKGHDLEALKAASLDLRQWLMGYEGVHDVMDDMRPGKPEARLSLRDGASALGIRADTVAQQIAAAFQGVTVDEIQVGDEAYEIDVRVSAEDRDSLADLDNFMVTTEAGETIPLSNVAIIERSRGWGRVSRVDGWRTITVIGDVEDAVANADQIVKHTRAEFFPDLMERHPDVHPDFEGQAAEMKATMGSMQRNMLVGLIGVFLLLSFQFRSYVEPVIVMVAIPMALIGAILGHLAQGLEMSMPSMIGLASLAGVVVNDSILLVMFIKQYRLEGGTATEAAAKAARARFRPILLTSLTTIMGLTPLLAETSLQAQVMIPLATSLAFGLTSATVLALVLVPVVYVILDDLRVTRRVRPEDVGTVARESSL</sequence>
<dbReference type="InterPro" id="IPR027463">
    <property type="entry name" value="AcrB_DN_DC_subdom"/>
</dbReference>
<feature type="transmembrane region" description="Helical" evidence="1">
    <location>
        <begin position="1004"/>
        <end position="1030"/>
    </location>
</feature>
<protein>
    <submittedName>
        <fullName evidence="2">Multidrug efflux pump subunit AcrB</fullName>
    </submittedName>
</protein>
<dbReference type="Gene3D" id="3.30.70.1440">
    <property type="entry name" value="Multidrug efflux transporter AcrB pore domain"/>
    <property type="match status" value="1"/>
</dbReference>
<dbReference type="Gene3D" id="3.30.70.1430">
    <property type="entry name" value="Multidrug efflux transporter AcrB pore domain"/>
    <property type="match status" value="2"/>
</dbReference>
<keyword evidence="3" id="KW-1185">Reference proteome</keyword>
<organism evidence="2 3">
    <name type="scientific">Rhodospira trueperi</name>
    <dbReference type="NCBI Taxonomy" id="69960"/>
    <lineage>
        <taxon>Bacteria</taxon>
        <taxon>Pseudomonadati</taxon>
        <taxon>Pseudomonadota</taxon>
        <taxon>Alphaproteobacteria</taxon>
        <taxon>Rhodospirillales</taxon>
        <taxon>Rhodospirillaceae</taxon>
        <taxon>Rhodospira</taxon>
    </lineage>
</organism>
<dbReference type="STRING" id="69960.SAMN05421720_104173"/>
<dbReference type="SUPFAM" id="SSF82866">
    <property type="entry name" value="Multidrug efflux transporter AcrB transmembrane domain"/>
    <property type="match status" value="2"/>
</dbReference>
<evidence type="ECO:0000256" key="1">
    <source>
        <dbReference type="SAM" id="Phobius"/>
    </source>
</evidence>
<feature type="transmembrane region" description="Helical" evidence="1">
    <location>
        <begin position="455"/>
        <end position="474"/>
    </location>
</feature>
<feature type="transmembrane region" description="Helical" evidence="1">
    <location>
        <begin position="901"/>
        <end position="919"/>
    </location>
</feature>
<feature type="transmembrane region" description="Helical" evidence="1">
    <location>
        <begin position="931"/>
        <end position="951"/>
    </location>
</feature>
<dbReference type="InterPro" id="IPR001036">
    <property type="entry name" value="Acrflvin-R"/>
</dbReference>
<name>A0A1G7B0J2_9PROT</name>
<proteinExistence type="predicted"/>
<dbReference type="Proteomes" id="UP000199412">
    <property type="component" value="Unassembled WGS sequence"/>
</dbReference>
<gene>
    <name evidence="2" type="ORF">SAMN05421720_104173</name>
</gene>
<dbReference type="Gene3D" id="3.30.70.1320">
    <property type="entry name" value="Multidrug efflux transporter AcrB pore domain like"/>
    <property type="match status" value="1"/>
</dbReference>
<keyword evidence="1" id="KW-0472">Membrane</keyword>
<dbReference type="OrthoDB" id="174266at2"/>
<dbReference type="Gene3D" id="1.20.1640.10">
    <property type="entry name" value="Multidrug efflux transporter AcrB transmembrane domain"/>
    <property type="match status" value="2"/>
</dbReference>
<feature type="transmembrane region" description="Helical" evidence="1">
    <location>
        <begin position="878"/>
        <end position="895"/>
    </location>
</feature>
<dbReference type="PANTHER" id="PTHR32063">
    <property type="match status" value="1"/>
</dbReference>
<dbReference type="GO" id="GO:0042910">
    <property type="term" value="F:xenobiotic transmembrane transporter activity"/>
    <property type="evidence" value="ECO:0007669"/>
    <property type="project" value="TreeGrafter"/>
</dbReference>
<accession>A0A1G7B0J2</accession>
<keyword evidence="1" id="KW-1133">Transmembrane helix</keyword>
<dbReference type="SUPFAM" id="SSF82693">
    <property type="entry name" value="Multidrug efflux transporter AcrB pore domain, PN1, PN2, PC1 and PC2 subdomains"/>
    <property type="match status" value="2"/>
</dbReference>
<dbReference type="SUPFAM" id="SSF82714">
    <property type="entry name" value="Multidrug efflux transporter AcrB TolC docking domain, DN and DC subdomains"/>
    <property type="match status" value="2"/>
</dbReference>
<feature type="transmembrane region" description="Helical" evidence="1">
    <location>
        <begin position="324"/>
        <end position="346"/>
    </location>
</feature>